<sequence length="391" mass="43532">MSNNFSNYPSVAYRRTGGESLFWGYPPGVSIVDLVPDDMKALTHPHWSKFPPVNPMWHYLLGMIYVILGITSITGNSLVLHLFTKTPDLRTPANMFVVNLAFSDLCMMITQFPMFVLNCFNGGVWIFGPFMCELYACTGSIFGLCSICTMAAISYDRYNVIVNGMNGPRMTYKKAASLILFCWAYAIGWSIPPFVGWGKYIPEGILDSCSFDYLTRDTATISFTCCLFVFDYCCPLLIIMFCYYHIVRAIMHHEEALRDQAKKMNVSSLRSNADQNAQSAEIRVAKIAMVNISLWVAMWTPYAAICLQGAVGNQDKITPLVTILPALIAKSASIANPIIYAISHPKYRLALQKELPWFCINENESSGDRGRGGDSNSITTNNTASSDVSLP</sequence>
<evidence type="ECO:0000256" key="7">
    <source>
        <dbReference type="ARBA" id="ARBA00022989"/>
    </source>
</evidence>
<feature type="transmembrane region" description="Helical" evidence="15">
    <location>
        <begin position="221"/>
        <end position="244"/>
    </location>
</feature>
<keyword evidence="14" id="KW-0844">Vision</keyword>
<feature type="domain" description="G-protein coupled receptors family 1 profile" evidence="17">
    <location>
        <begin position="75"/>
        <end position="340"/>
    </location>
</feature>
<dbReference type="GO" id="GO:0007601">
    <property type="term" value="P:visual perception"/>
    <property type="evidence" value="ECO:0007669"/>
    <property type="project" value="UniProtKB-KW"/>
</dbReference>
<dbReference type="CDD" id="cd15079">
    <property type="entry name" value="7tmA_photoreceptors_insect"/>
    <property type="match status" value="1"/>
</dbReference>
<dbReference type="Pfam" id="PF00001">
    <property type="entry name" value="7tm_1"/>
    <property type="match status" value="1"/>
</dbReference>
<dbReference type="InterPro" id="IPR027430">
    <property type="entry name" value="Retinal_BS"/>
</dbReference>
<keyword evidence="6 15" id="KW-0681">Retinal protein</keyword>
<evidence type="ECO:0000256" key="4">
    <source>
        <dbReference type="ARBA" id="ARBA00022606"/>
    </source>
</evidence>
<feature type="transmembrane region" description="Helical" evidence="15">
    <location>
        <begin position="323"/>
        <end position="343"/>
    </location>
</feature>
<dbReference type="Gene3D" id="1.20.1070.10">
    <property type="entry name" value="Rhodopsin 7-helix transmembrane proteins"/>
    <property type="match status" value="1"/>
</dbReference>
<evidence type="ECO:0000256" key="1">
    <source>
        <dbReference type="ARBA" id="ARBA00004141"/>
    </source>
</evidence>
<keyword evidence="11" id="KW-1015">Disulfide bond</keyword>
<dbReference type="AlphaFoldDB" id="A0A8J2WKJ0"/>
<dbReference type="Proteomes" id="UP000789390">
    <property type="component" value="Unassembled WGS sequence"/>
</dbReference>
<evidence type="ECO:0000313" key="19">
    <source>
        <dbReference type="Proteomes" id="UP000789390"/>
    </source>
</evidence>
<keyword evidence="7 15" id="KW-1133">Transmembrane helix</keyword>
<dbReference type="FunFam" id="1.20.1070.10:FF:000044">
    <property type="entry name" value="Opsin, ultraviolet-sensitive"/>
    <property type="match status" value="1"/>
</dbReference>
<feature type="transmembrane region" description="Helical" evidence="15">
    <location>
        <begin position="122"/>
        <end position="155"/>
    </location>
</feature>
<dbReference type="PROSITE" id="PS00237">
    <property type="entry name" value="G_PROTEIN_RECEP_F1_1"/>
    <property type="match status" value="1"/>
</dbReference>
<evidence type="ECO:0000256" key="16">
    <source>
        <dbReference type="SAM" id="MobiDB-lite"/>
    </source>
</evidence>
<dbReference type="InterPro" id="IPR017452">
    <property type="entry name" value="GPCR_Rhodpsn_7TM"/>
</dbReference>
<dbReference type="EMBL" id="CAKKLH010000079">
    <property type="protein sequence ID" value="CAH0102307.1"/>
    <property type="molecule type" value="Genomic_DNA"/>
</dbReference>
<keyword evidence="12 15" id="KW-0675">Receptor</keyword>
<dbReference type="PRINTS" id="PR00577">
    <property type="entry name" value="OPSINRH3RH4"/>
</dbReference>
<dbReference type="GO" id="GO:0009881">
    <property type="term" value="F:photoreceptor activity"/>
    <property type="evidence" value="ECO:0007669"/>
    <property type="project" value="UniProtKB-KW"/>
</dbReference>
<reference evidence="18" key="1">
    <citation type="submission" date="2021-11" db="EMBL/GenBank/DDBJ databases">
        <authorList>
            <person name="Schell T."/>
        </authorList>
    </citation>
    <scope>NUCLEOTIDE SEQUENCE</scope>
    <source>
        <strain evidence="18">M5</strain>
    </source>
</reference>
<evidence type="ECO:0000256" key="14">
    <source>
        <dbReference type="ARBA" id="ARBA00023305"/>
    </source>
</evidence>
<keyword evidence="5 15" id="KW-0812">Transmembrane</keyword>
<feature type="region of interest" description="Disordered" evidence="16">
    <location>
        <begin position="365"/>
        <end position="391"/>
    </location>
</feature>
<comment type="subcellular location">
    <subcellularLocation>
        <location evidence="1 15">Membrane</location>
        <topology evidence="1 15">Multi-pass membrane protein</topology>
    </subcellularLocation>
</comment>
<evidence type="ECO:0000313" key="18">
    <source>
        <dbReference type="EMBL" id="CAH0102307.1"/>
    </source>
</evidence>
<dbReference type="InterPro" id="IPR001760">
    <property type="entry name" value="Opsin"/>
</dbReference>
<evidence type="ECO:0000256" key="9">
    <source>
        <dbReference type="ARBA" id="ARBA00023040"/>
    </source>
</evidence>
<evidence type="ECO:0000256" key="13">
    <source>
        <dbReference type="ARBA" id="ARBA00023224"/>
    </source>
</evidence>
<dbReference type="PRINTS" id="PR00238">
    <property type="entry name" value="OPSIN"/>
</dbReference>
<evidence type="ECO:0000256" key="10">
    <source>
        <dbReference type="ARBA" id="ARBA00023136"/>
    </source>
</evidence>
<dbReference type="PROSITE" id="PS00238">
    <property type="entry name" value="OPSIN"/>
    <property type="match status" value="1"/>
</dbReference>
<dbReference type="SUPFAM" id="SSF81321">
    <property type="entry name" value="Family A G protein-coupled receptor-like"/>
    <property type="match status" value="1"/>
</dbReference>
<dbReference type="InterPro" id="IPR050125">
    <property type="entry name" value="GPCR_opsins"/>
</dbReference>
<evidence type="ECO:0000256" key="5">
    <source>
        <dbReference type="ARBA" id="ARBA00022692"/>
    </source>
</evidence>
<dbReference type="PANTHER" id="PTHR24240">
    <property type="entry name" value="OPSIN"/>
    <property type="match status" value="1"/>
</dbReference>
<protein>
    <recommendedName>
        <fullName evidence="17">G-protein coupled receptors family 1 profile domain-containing protein</fullName>
    </recommendedName>
</protein>
<name>A0A8J2WKJ0_9CRUS</name>
<keyword evidence="10 15" id="KW-0472">Membrane</keyword>
<feature type="transmembrane region" description="Helical" evidence="15">
    <location>
        <begin position="175"/>
        <end position="195"/>
    </location>
</feature>
<evidence type="ECO:0000256" key="12">
    <source>
        <dbReference type="ARBA" id="ARBA00023170"/>
    </source>
</evidence>
<keyword evidence="8 15" id="KW-0157">Chromophore</keyword>
<dbReference type="PROSITE" id="PS50262">
    <property type="entry name" value="G_PROTEIN_RECEP_F1_2"/>
    <property type="match status" value="1"/>
</dbReference>
<feature type="transmembrane region" description="Helical" evidence="15">
    <location>
        <begin position="95"/>
        <end position="116"/>
    </location>
</feature>
<evidence type="ECO:0000256" key="3">
    <source>
        <dbReference type="ARBA" id="ARBA00022553"/>
    </source>
</evidence>
<proteinExistence type="inferred from homology"/>
<dbReference type="PRINTS" id="PR00237">
    <property type="entry name" value="GPCRRHODOPSN"/>
</dbReference>
<evidence type="ECO:0000256" key="8">
    <source>
        <dbReference type="ARBA" id="ARBA00022991"/>
    </source>
</evidence>
<comment type="similarity">
    <text evidence="15">Belongs to the G-protein coupled receptor 1 family. Opsin subfamily.</text>
</comment>
<feature type="transmembrane region" description="Helical" evidence="15">
    <location>
        <begin position="292"/>
        <end position="311"/>
    </location>
</feature>
<feature type="compositionally biased region" description="Low complexity" evidence="16">
    <location>
        <begin position="374"/>
        <end position="391"/>
    </location>
</feature>
<dbReference type="InterPro" id="IPR000276">
    <property type="entry name" value="GPCR_Rhodpsn"/>
</dbReference>
<feature type="transmembrane region" description="Helical" evidence="15">
    <location>
        <begin position="57"/>
        <end position="83"/>
    </location>
</feature>
<dbReference type="GO" id="GO:0004930">
    <property type="term" value="F:G protein-coupled receptor activity"/>
    <property type="evidence" value="ECO:0007669"/>
    <property type="project" value="UniProtKB-KW"/>
</dbReference>
<organism evidence="18 19">
    <name type="scientific">Daphnia galeata</name>
    <dbReference type="NCBI Taxonomy" id="27404"/>
    <lineage>
        <taxon>Eukaryota</taxon>
        <taxon>Metazoa</taxon>
        <taxon>Ecdysozoa</taxon>
        <taxon>Arthropoda</taxon>
        <taxon>Crustacea</taxon>
        <taxon>Branchiopoda</taxon>
        <taxon>Diplostraca</taxon>
        <taxon>Cladocera</taxon>
        <taxon>Anomopoda</taxon>
        <taxon>Daphniidae</taxon>
        <taxon>Daphnia</taxon>
    </lineage>
</organism>
<evidence type="ECO:0000256" key="2">
    <source>
        <dbReference type="ARBA" id="ARBA00022543"/>
    </source>
</evidence>
<evidence type="ECO:0000259" key="17">
    <source>
        <dbReference type="PROSITE" id="PS50262"/>
    </source>
</evidence>
<keyword evidence="19" id="KW-1185">Reference proteome</keyword>
<dbReference type="GO" id="GO:0016020">
    <property type="term" value="C:membrane"/>
    <property type="evidence" value="ECO:0007669"/>
    <property type="project" value="UniProtKB-SubCell"/>
</dbReference>
<keyword evidence="3" id="KW-0597">Phosphoprotein</keyword>
<keyword evidence="9 15" id="KW-0297">G-protein coupled receptor</keyword>
<dbReference type="OrthoDB" id="9996086at2759"/>
<accession>A0A8J2WKJ0</accession>
<dbReference type="GO" id="GO:0007602">
    <property type="term" value="P:phototransduction"/>
    <property type="evidence" value="ECO:0007669"/>
    <property type="project" value="UniProtKB-KW"/>
</dbReference>
<keyword evidence="4 15" id="KW-0716">Sensory transduction</keyword>
<evidence type="ECO:0000256" key="11">
    <source>
        <dbReference type="ARBA" id="ARBA00023157"/>
    </source>
</evidence>
<gene>
    <name evidence="18" type="ORF">DGAL_LOCUS4702</name>
</gene>
<keyword evidence="2 15" id="KW-0600">Photoreceptor protein</keyword>
<evidence type="ECO:0000256" key="15">
    <source>
        <dbReference type="RuleBase" id="RU004951"/>
    </source>
</evidence>
<comment type="caution">
    <text evidence="18">The sequence shown here is derived from an EMBL/GenBank/DDBJ whole genome shotgun (WGS) entry which is preliminary data.</text>
</comment>
<evidence type="ECO:0000256" key="6">
    <source>
        <dbReference type="ARBA" id="ARBA00022925"/>
    </source>
</evidence>
<keyword evidence="13 15" id="KW-0807">Transducer</keyword>